<dbReference type="EMBL" id="JAATJV010444840">
    <property type="protein sequence ID" value="MBZ3890983.1"/>
    <property type="molecule type" value="Genomic_DNA"/>
</dbReference>
<accession>A0AA41T7M9</accession>
<proteinExistence type="predicted"/>
<evidence type="ECO:0000313" key="2">
    <source>
        <dbReference type="EMBL" id="MBZ3890983.1"/>
    </source>
</evidence>
<feature type="region of interest" description="Disordered" evidence="1">
    <location>
        <begin position="32"/>
        <end position="74"/>
    </location>
</feature>
<feature type="compositionally biased region" description="Low complexity" evidence="1">
    <location>
        <begin position="61"/>
        <end position="71"/>
    </location>
</feature>
<sequence length="89" mass="10334">MPMEWVRMINVQHLLEAATEFLERQERECEHGYASSFPSMPNPYLQHSKPPRRLSRAQNHSSRSSTTSTATDLHTMSWKRTDELICACV</sequence>
<evidence type="ECO:0000256" key="1">
    <source>
        <dbReference type="SAM" id="MobiDB-lite"/>
    </source>
</evidence>
<name>A0AA41T7M9_SCICA</name>
<organism evidence="2 3">
    <name type="scientific">Sciurus carolinensis</name>
    <name type="common">Eastern gray squirrel</name>
    <dbReference type="NCBI Taxonomy" id="30640"/>
    <lineage>
        <taxon>Eukaryota</taxon>
        <taxon>Metazoa</taxon>
        <taxon>Chordata</taxon>
        <taxon>Craniata</taxon>
        <taxon>Vertebrata</taxon>
        <taxon>Euteleostomi</taxon>
        <taxon>Mammalia</taxon>
        <taxon>Eutheria</taxon>
        <taxon>Euarchontoglires</taxon>
        <taxon>Glires</taxon>
        <taxon>Rodentia</taxon>
        <taxon>Sciuromorpha</taxon>
        <taxon>Sciuridae</taxon>
        <taxon>Sciurinae</taxon>
        <taxon>Sciurini</taxon>
        <taxon>Sciurus</taxon>
    </lineage>
</organism>
<reference evidence="2" key="1">
    <citation type="submission" date="2020-03" db="EMBL/GenBank/DDBJ databases">
        <title>Studies in the Genomics of Life Span.</title>
        <authorList>
            <person name="Glass D."/>
        </authorList>
    </citation>
    <scope>NUCLEOTIDE SEQUENCE</scope>
    <source>
        <strain evidence="2">SUZIE</strain>
        <tissue evidence="2">Muscle</tissue>
    </source>
</reference>
<evidence type="ECO:0000313" key="3">
    <source>
        <dbReference type="Proteomes" id="UP001166674"/>
    </source>
</evidence>
<dbReference type="Proteomes" id="UP001166674">
    <property type="component" value="Unassembled WGS sequence"/>
</dbReference>
<protein>
    <submittedName>
        <fullName evidence="2">Max-interacting protein 1</fullName>
    </submittedName>
</protein>
<gene>
    <name evidence="2" type="ORF">SUZIE_210685</name>
</gene>
<comment type="caution">
    <text evidence="2">The sequence shown here is derived from an EMBL/GenBank/DDBJ whole genome shotgun (WGS) entry which is preliminary data.</text>
</comment>
<keyword evidence="3" id="KW-1185">Reference proteome</keyword>
<dbReference type="AlphaFoldDB" id="A0AA41T7M9"/>